<comment type="caution">
    <text evidence="1">The sequence shown here is derived from an EMBL/GenBank/DDBJ whole genome shotgun (WGS) entry which is preliminary data.</text>
</comment>
<proteinExistence type="predicted"/>
<keyword evidence="2" id="KW-1185">Reference proteome</keyword>
<evidence type="ECO:0000313" key="1">
    <source>
        <dbReference type="EMBL" id="KAH6650974.1"/>
    </source>
</evidence>
<gene>
    <name evidence="1" type="ORF">F5144DRAFT_598388</name>
</gene>
<organism evidence="1 2">
    <name type="scientific">Chaetomium tenue</name>
    <dbReference type="NCBI Taxonomy" id="1854479"/>
    <lineage>
        <taxon>Eukaryota</taxon>
        <taxon>Fungi</taxon>
        <taxon>Dikarya</taxon>
        <taxon>Ascomycota</taxon>
        <taxon>Pezizomycotina</taxon>
        <taxon>Sordariomycetes</taxon>
        <taxon>Sordariomycetidae</taxon>
        <taxon>Sordariales</taxon>
        <taxon>Chaetomiaceae</taxon>
        <taxon>Chaetomium</taxon>
    </lineage>
</organism>
<dbReference type="EMBL" id="JAGIZQ010000001">
    <property type="protein sequence ID" value="KAH6650974.1"/>
    <property type="molecule type" value="Genomic_DNA"/>
</dbReference>
<protein>
    <submittedName>
        <fullName evidence="1">Uncharacterized protein</fullName>
    </submittedName>
</protein>
<dbReference type="Proteomes" id="UP000724584">
    <property type="component" value="Unassembled WGS sequence"/>
</dbReference>
<accession>A0ACB7PP31</accession>
<reference evidence="1 2" key="1">
    <citation type="journal article" date="2021" name="Nat. Commun.">
        <title>Genetic determinants of endophytism in the Arabidopsis root mycobiome.</title>
        <authorList>
            <person name="Mesny F."/>
            <person name="Miyauchi S."/>
            <person name="Thiergart T."/>
            <person name="Pickel B."/>
            <person name="Atanasova L."/>
            <person name="Karlsson M."/>
            <person name="Huettel B."/>
            <person name="Barry K.W."/>
            <person name="Haridas S."/>
            <person name="Chen C."/>
            <person name="Bauer D."/>
            <person name="Andreopoulos W."/>
            <person name="Pangilinan J."/>
            <person name="LaButti K."/>
            <person name="Riley R."/>
            <person name="Lipzen A."/>
            <person name="Clum A."/>
            <person name="Drula E."/>
            <person name="Henrissat B."/>
            <person name="Kohler A."/>
            <person name="Grigoriev I.V."/>
            <person name="Martin F.M."/>
            <person name="Hacquard S."/>
        </authorList>
    </citation>
    <scope>NUCLEOTIDE SEQUENCE [LARGE SCALE GENOMIC DNA]</scope>
    <source>
        <strain evidence="1 2">MPI-SDFR-AT-0079</strain>
    </source>
</reference>
<sequence>MTARHLKEYLQEKAAEDLELATVAVYPLSPSTPPLTPPLTPPSTELVPGHAQPRRKHEDPATGTLKLMNMWDFREYMFALDNLEENLAPALPYSWKWLAASALAKTIQFHFWSSPQHQAVGWAFTALTVYHASFTVAYHWFLHLITRCRLHSEQLNHKVGEVLRQRGTHRVDGVEDLCEDDLRAWGGLKFRVVSRVARHRGRRNNFHRRGWSLLDAYVSWLTL</sequence>
<evidence type="ECO:0000313" key="2">
    <source>
        <dbReference type="Proteomes" id="UP000724584"/>
    </source>
</evidence>
<name>A0ACB7PP31_9PEZI</name>